<comment type="caution">
    <text evidence="2">The sequence shown here is derived from an EMBL/GenBank/DDBJ whole genome shotgun (WGS) entry which is preliminary data.</text>
</comment>
<keyword evidence="3" id="KW-1185">Reference proteome</keyword>
<sequence>MDARPAPPAHGPTDRGVMNGLYALAPWWLPALVDLVVGGLCLALAKRPRRRTAVRRPA</sequence>
<accession>A0A918FRJ4</accession>
<evidence type="ECO:0000313" key="2">
    <source>
        <dbReference type="EMBL" id="GGR71274.1"/>
    </source>
</evidence>
<reference evidence="2" key="2">
    <citation type="submission" date="2020-09" db="EMBL/GenBank/DDBJ databases">
        <authorList>
            <person name="Sun Q."/>
            <person name="Ohkuma M."/>
        </authorList>
    </citation>
    <scope>NUCLEOTIDE SEQUENCE</scope>
    <source>
        <strain evidence="2">JCM 4386</strain>
    </source>
</reference>
<keyword evidence="1" id="KW-1133">Transmembrane helix</keyword>
<organism evidence="2 3">
    <name type="scientific">Streptomyces humidus</name>
    <dbReference type="NCBI Taxonomy" id="52259"/>
    <lineage>
        <taxon>Bacteria</taxon>
        <taxon>Bacillati</taxon>
        <taxon>Actinomycetota</taxon>
        <taxon>Actinomycetes</taxon>
        <taxon>Kitasatosporales</taxon>
        <taxon>Streptomycetaceae</taxon>
        <taxon>Streptomyces</taxon>
    </lineage>
</organism>
<protein>
    <submittedName>
        <fullName evidence="2">Uncharacterized protein</fullName>
    </submittedName>
</protein>
<evidence type="ECO:0000313" key="3">
    <source>
        <dbReference type="Proteomes" id="UP000606194"/>
    </source>
</evidence>
<reference evidence="2" key="1">
    <citation type="journal article" date="2014" name="Int. J. Syst. Evol. Microbiol.">
        <title>Complete genome sequence of Corynebacterium casei LMG S-19264T (=DSM 44701T), isolated from a smear-ripened cheese.</title>
        <authorList>
            <consortium name="US DOE Joint Genome Institute (JGI-PGF)"/>
            <person name="Walter F."/>
            <person name="Albersmeier A."/>
            <person name="Kalinowski J."/>
            <person name="Ruckert C."/>
        </authorList>
    </citation>
    <scope>NUCLEOTIDE SEQUENCE</scope>
    <source>
        <strain evidence="2">JCM 4386</strain>
    </source>
</reference>
<dbReference type="AlphaFoldDB" id="A0A918FRJ4"/>
<dbReference type="Proteomes" id="UP000606194">
    <property type="component" value="Unassembled WGS sequence"/>
</dbReference>
<dbReference type="EMBL" id="BMTL01000003">
    <property type="protein sequence ID" value="GGR71274.1"/>
    <property type="molecule type" value="Genomic_DNA"/>
</dbReference>
<name>A0A918FRJ4_9ACTN</name>
<gene>
    <name evidence="2" type="ORF">GCM10010269_07600</name>
</gene>
<proteinExistence type="predicted"/>
<keyword evidence="1" id="KW-0812">Transmembrane</keyword>
<evidence type="ECO:0000256" key="1">
    <source>
        <dbReference type="SAM" id="Phobius"/>
    </source>
</evidence>
<keyword evidence="1" id="KW-0472">Membrane</keyword>
<feature type="transmembrane region" description="Helical" evidence="1">
    <location>
        <begin position="27"/>
        <end position="45"/>
    </location>
</feature>